<keyword evidence="1" id="KW-1133">Transmembrane helix</keyword>
<feature type="signal peptide" evidence="2">
    <location>
        <begin position="1"/>
        <end position="23"/>
    </location>
</feature>
<name>A0A6U3BP28_9EUKA</name>
<feature type="chain" id="PRO_5030160021" description="EGF-like domain-containing protein" evidence="2">
    <location>
        <begin position="24"/>
        <end position="237"/>
    </location>
</feature>
<accession>A0A6U3BP28</accession>
<keyword evidence="1" id="KW-0472">Membrane</keyword>
<gene>
    <name evidence="3" type="ORF">LGLO00237_LOCUS31686</name>
</gene>
<keyword evidence="1" id="KW-0812">Transmembrane</keyword>
<dbReference type="EMBL" id="HBIV01045170">
    <property type="protein sequence ID" value="CAE0679901.1"/>
    <property type="molecule type" value="Transcribed_RNA"/>
</dbReference>
<organism evidence="3">
    <name type="scientific">Lotharella globosa</name>
    <dbReference type="NCBI Taxonomy" id="91324"/>
    <lineage>
        <taxon>Eukaryota</taxon>
        <taxon>Sar</taxon>
        <taxon>Rhizaria</taxon>
        <taxon>Cercozoa</taxon>
        <taxon>Chlorarachniophyceae</taxon>
        <taxon>Lotharella</taxon>
    </lineage>
</organism>
<feature type="transmembrane region" description="Helical" evidence="1">
    <location>
        <begin position="191"/>
        <end position="217"/>
    </location>
</feature>
<evidence type="ECO:0000256" key="2">
    <source>
        <dbReference type="SAM" id="SignalP"/>
    </source>
</evidence>
<dbReference type="AlphaFoldDB" id="A0A6U3BP28"/>
<evidence type="ECO:0000256" key="1">
    <source>
        <dbReference type="SAM" id="Phobius"/>
    </source>
</evidence>
<evidence type="ECO:0008006" key="4">
    <source>
        <dbReference type="Google" id="ProtNLM"/>
    </source>
</evidence>
<proteinExistence type="predicted"/>
<sequence>MCRKASLVSLTAILATMPSRTYGYYLGTLNSSQVCPMMTDECAGSQEEIDGVTYNVKPGTLCEFPYFARNSYSCPDGYQIAVMNDDCTGFCISSDTTTVAAFASVGAYPMANSTCTTPGSVYPLSCDCSSGGNCASGLYHGCIDNENNIACSSDYDKVCYNGGTEYTCLNCEGTFYNYDCNNCQCTINAGAVAAVVIGIVAGVIILGLLCCCIVSCLQADAHKKRQIAEETKLDCPA</sequence>
<protein>
    <recommendedName>
        <fullName evidence="4">EGF-like domain-containing protein</fullName>
    </recommendedName>
</protein>
<keyword evidence="2" id="KW-0732">Signal</keyword>
<reference evidence="3" key="1">
    <citation type="submission" date="2021-01" db="EMBL/GenBank/DDBJ databases">
        <authorList>
            <person name="Corre E."/>
            <person name="Pelletier E."/>
            <person name="Niang G."/>
            <person name="Scheremetjew M."/>
            <person name="Finn R."/>
            <person name="Kale V."/>
            <person name="Holt S."/>
            <person name="Cochrane G."/>
            <person name="Meng A."/>
            <person name="Brown T."/>
            <person name="Cohen L."/>
        </authorList>
    </citation>
    <scope>NUCLEOTIDE SEQUENCE</scope>
    <source>
        <strain evidence="3">CCCM811</strain>
    </source>
</reference>
<evidence type="ECO:0000313" key="3">
    <source>
        <dbReference type="EMBL" id="CAE0679901.1"/>
    </source>
</evidence>